<keyword evidence="3" id="KW-1185">Reference proteome</keyword>
<sequence>RFRLKGKLYEFLWLCFGLGPVPRIFTKLLKVPVSNLRRLNIRLIIYLDDILLMAQSISELLTARDSVIFLFQQLGLIINPKKSVLTPCQKMEFLGLEVDALTMTLFLPLEKVEKLKERCQKLLDNPQATLGEMASLIGYLARLPRQCYLHFFR</sequence>
<evidence type="ECO:0000259" key="1">
    <source>
        <dbReference type="PROSITE" id="PS50878"/>
    </source>
</evidence>
<evidence type="ECO:0000313" key="2">
    <source>
        <dbReference type="EnsemblMetazoa" id="CLYHEMP005406.1"/>
    </source>
</evidence>
<proteinExistence type="predicted"/>
<evidence type="ECO:0000313" key="3">
    <source>
        <dbReference type="Proteomes" id="UP000594262"/>
    </source>
</evidence>
<dbReference type="PANTHER" id="PTHR33050">
    <property type="entry name" value="REVERSE TRANSCRIPTASE DOMAIN-CONTAINING PROTEIN"/>
    <property type="match status" value="1"/>
</dbReference>
<dbReference type="PROSITE" id="PS50878">
    <property type="entry name" value="RT_POL"/>
    <property type="match status" value="1"/>
</dbReference>
<feature type="domain" description="Reverse transcriptase" evidence="1">
    <location>
        <begin position="1"/>
        <end position="98"/>
    </location>
</feature>
<accession>A0A7M5U2R2</accession>
<dbReference type="InterPro" id="IPR043502">
    <property type="entry name" value="DNA/RNA_pol_sf"/>
</dbReference>
<dbReference type="Pfam" id="PF00078">
    <property type="entry name" value="RVT_1"/>
    <property type="match status" value="1"/>
</dbReference>
<dbReference type="OrthoDB" id="2371919at2759"/>
<dbReference type="InterPro" id="IPR043128">
    <property type="entry name" value="Rev_trsase/Diguanyl_cyclase"/>
</dbReference>
<reference evidence="2" key="1">
    <citation type="submission" date="2021-01" db="UniProtKB">
        <authorList>
            <consortium name="EnsemblMetazoa"/>
        </authorList>
    </citation>
    <scope>IDENTIFICATION</scope>
</reference>
<dbReference type="InterPro" id="IPR000477">
    <property type="entry name" value="RT_dom"/>
</dbReference>
<dbReference type="PANTHER" id="PTHR33050:SF7">
    <property type="entry name" value="RIBONUCLEASE H"/>
    <property type="match status" value="1"/>
</dbReference>
<dbReference type="EnsemblMetazoa" id="CLYHEMT005406.1">
    <property type="protein sequence ID" value="CLYHEMP005406.1"/>
    <property type="gene ID" value="CLYHEMG005406"/>
</dbReference>
<dbReference type="Proteomes" id="UP000594262">
    <property type="component" value="Unplaced"/>
</dbReference>
<dbReference type="InterPro" id="IPR052055">
    <property type="entry name" value="Hepadnavirus_pol/RT"/>
</dbReference>
<dbReference type="AlphaFoldDB" id="A0A7M5U2R2"/>
<dbReference type="Gene3D" id="3.30.70.270">
    <property type="match status" value="1"/>
</dbReference>
<dbReference type="SUPFAM" id="SSF56672">
    <property type="entry name" value="DNA/RNA polymerases"/>
    <property type="match status" value="1"/>
</dbReference>
<name>A0A7M5U2R2_9CNID</name>
<protein>
    <recommendedName>
        <fullName evidence="1">Reverse transcriptase domain-containing protein</fullName>
    </recommendedName>
</protein>
<organism evidence="2 3">
    <name type="scientific">Clytia hemisphaerica</name>
    <dbReference type="NCBI Taxonomy" id="252671"/>
    <lineage>
        <taxon>Eukaryota</taxon>
        <taxon>Metazoa</taxon>
        <taxon>Cnidaria</taxon>
        <taxon>Hydrozoa</taxon>
        <taxon>Hydroidolina</taxon>
        <taxon>Leptothecata</taxon>
        <taxon>Obeliida</taxon>
        <taxon>Clytiidae</taxon>
        <taxon>Clytia</taxon>
    </lineage>
</organism>